<dbReference type="EMBL" id="JH711587">
    <property type="protein sequence ID" value="EIW75875.1"/>
    <property type="molecule type" value="Genomic_DNA"/>
</dbReference>
<keyword evidence="2" id="KW-1185">Reference proteome</keyword>
<feature type="non-terminal residue" evidence="1">
    <location>
        <position position="1"/>
    </location>
</feature>
<dbReference type="GeneID" id="19208393"/>
<sequence length="435" mass="48866">FPETKVALDIWHFLMRYSACVIGTSKNPRQKEVVASISSCVLAQKAEGTSQHAKYWSKEEQEQRLVQTFERFEKEGGIWAPNASKVHAEQLRHVQLGCLTRPRDDIASDGSRIEGSHKGWNSLNRAQPSGLETISALCHDYVLRRNVRIASRLEDRPAFLRSTFGSHHVHLVDYVAKLWNQTCQEAKSDDLAHLPTLPKVDSGESFGLVPSHHFLSFGGNIEVKVEECLELDLINTKVEDVKDILAGASTPLPNVVVPSGISQKGQHHSQHILMPTILTCCEACLDGTSANSFTFPLEPAPSLPPRLLESLATALPRLPPGLTRSEHFFSISTGIDARALRISVDAEFYLFMDMRDQFKWQSYNMSPKKWVPATDTYNRRLRQLNLAKGLPTIDKHPQALLRKLGEIERSVLDRINAKNFKCASHLSDMLLGNWY</sequence>
<accession>A0A5M3MB79</accession>
<reference evidence="2" key="1">
    <citation type="journal article" date="2012" name="Science">
        <title>The Paleozoic origin of enzymatic lignin decomposition reconstructed from 31 fungal genomes.</title>
        <authorList>
            <person name="Floudas D."/>
            <person name="Binder M."/>
            <person name="Riley R."/>
            <person name="Barry K."/>
            <person name="Blanchette R.A."/>
            <person name="Henrissat B."/>
            <person name="Martinez A.T."/>
            <person name="Otillar R."/>
            <person name="Spatafora J.W."/>
            <person name="Yadav J.S."/>
            <person name="Aerts A."/>
            <person name="Benoit I."/>
            <person name="Boyd A."/>
            <person name="Carlson A."/>
            <person name="Copeland A."/>
            <person name="Coutinho P.M."/>
            <person name="de Vries R.P."/>
            <person name="Ferreira P."/>
            <person name="Findley K."/>
            <person name="Foster B."/>
            <person name="Gaskell J."/>
            <person name="Glotzer D."/>
            <person name="Gorecki P."/>
            <person name="Heitman J."/>
            <person name="Hesse C."/>
            <person name="Hori C."/>
            <person name="Igarashi K."/>
            <person name="Jurgens J.A."/>
            <person name="Kallen N."/>
            <person name="Kersten P."/>
            <person name="Kohler A."/>
            <person name="Kuees U."/>
            <person name="Kumar T.K.A."/>
            <person name="Kuo A."/>
            <person name="LaButti K."/>
            <person name="Larrondo L.F."/>
            <person name="Lindquist E."/>
            <person name="Ling A."/>
            <person name="Lombard V."/>
            <person name="Lucas S."/>
            <person name="Lundell T."/>
            <person name="Martin R."/>
            <person name="McLaughlin D.J."/>
            <person name="Morgenstern I."/>
            <person name="Morin E."/>
            <person name="Murat C."/>
            <person name="Nagy L.G."/>
            <person name="Nolan M."/>
            <person name="Ohm R.A."/>
            <person name="Patyshakuliyeva A."/>
            <person name="Rokas A."/>
            <person name="Ruiz-Duenas F.J."/>
            <person name="Sabat G."/>
            <person name="Salamov A."/>
            <person name="Samejima M."/>
            <person name="Schmutz J."/>
            <person name="Slot J.C."/>
            <person name="St John F."/>
            <person name="Stenlid J."/>
            <person name="Sun H."/>
            <person name="Sun S."/>
            <person name="Syed K."/>
            <person name="Tsang A."/>
            <person name="Wiebenga A."/>
            <person name="Young D."/>
            <person name="Pisabarro A."/>
            <person name="Eastwood D.C."/>
            <person name="Martin F."/>
            <person name="Cullen D."/>
            <person name="Grigoriev I.V."/>
            <person name="Hibbett D.S."/>
        </authorList>
    </citation>
    <scope>NUCLEOTIDE SEQUENCE [LARGE SCALE GENOMIC DNA]</scope>
    <source>
        <strain evidence="2">RWD-64-598 SS2</strain>
    </source>
</reference>
<gene>
    <name evidence="1" type="ORF">CONPUDRAFT_64946</name>
</gene>
<evidence type="ECO:0000313" key="2">
    <source>
        <dbReference type="Proteomes" id="UP000053558"/>
    </source>
</evidence>
<dbReference type="RefSeq" id="XP_007773755.1">
    <property type="nucleotide sequence ID" value="XM_007775565.1"/>
</dbReference>
<name>A0A5M3MB79_CONPW</name>
<evidence type="ECO:0000313" key="1">
    <source>
        <dbReference type="EMBL" id="EIW75875.1"/>
    </source>
</evidence>
<comment type="caution">
    <text evidence="1">The sequence shown here is derived from an EMBL/GenBank/DDBJ whole genome shotgun (WGS) entry which is preliminary data.</text>
</comment>
<organism evidence="1 2">
    <name type="scientific">Coniophora puteana (strain RWD-64-598)</name>
    <name type="common">Brown rot fungus</name>
    <dbReference type="NCBI Taxonomy" id="741705"/>
    <lineage>
        <taxon>Eukaryota</taxon>
        <taxon>Fungi</taxon>
        <taxon>Dikarya</taxon>
        <taxon>Basidiomycota</taxon>
        <taxon>Agaricomycotina</taxon>
        <taxon>Agaricomycetes</taxon>
        <taxon>Agaricomycetidae</taxon>
        <taxon>Boletales</taxon>
        <taxon>Coniophorineae</taxon>
        <taxon>Coniophoraceae</taxon>
        <taxon>Coniophora</taxon>
    </lineage>
</organism>
<dbReference type="Proteomes" id="UP000053558">
    <property type="component" value="Unassembled WGS sequence"/>
</dbReference>
<dbReference type="OMA" id="RCNICIS"/>
<dbReference type="OrthoDB" id="2638305at2759"/>
<protein>
    <submittedName>
        <fullName evidence="1">Uncharacterized protein</fullName>
    </submittedName>
</protein>
<dbReference type="KEGG" id="cput:CONPUDRAFT_64946"/>
<proteinExistence type="predicted"/>
<dbReference type="AlphaFoldDB" id="A0A5M3MB79"/>